<organism evidence="5 6">
    <name type="scientific">Hypsizygus marmoreus</name>
    <name type="common">White beech mushroom</name>
    <name type="synonym">Agaricus marmoreus</name>
    <dbReference type="NCBI Taxonomy" id="39966"/>
    <lineage>
        <taxon>Eukaryota</taxon>
        <taxon>Fungi</taxon>
        <taxon>Dikarya</taxon>
        <taxon>Basidiomycota</taxon>
        <taxon>Agaricomycotina</taxon>
        <taxon>Agaricomycetes</taxon>
        <taxon>Agaricomycetidae</taxon>
        <taxon>Agaricales</taxon>
        <taxon>Tricholomatineae</taxon>
        <taxon>Lyophyllaceae</taxon>
        <taxon>Hypsizygus</taxon>
    </lineage>
</organism>
<keyword evidence="2" id="KW-0863">Zinc-finger</keyword>
<dbReference type="GO" id="GO:0008270">
    <property type="term" value="F:zinc ion binding"/>
    <property type="evidence" value="ECO:0007669"/>
    <property type="project" value="UniProtKB-KW"/>
</dbReference>
<dbReference type="Pfam" id="PF14223">
    <property type="entry name" value="Retrotran_gag_2"/>
    <property type="match status" value="1"/>
</dbReference>
<keyword evidence="2" id="KW-0862">Zinc</keyword>
<proteinExistence type="predicted"/>
<protein>
    <recommendedName>
        <fullName evidence="3">CCHC-type domain-containing protein</fullName>
    </recommendedName>
</protein>
<dbReference type="Proteomes" id="UP000076154">
    <property type="component" value="Unassembled WGS sequence"/>
</dbReference>
<accession>A0A369JJ58</accession>
<dbReference type="STRING" id="39966.A0A369JJ58"/>
<keyword evidence="6" id="KW-1185">Reference proteome</keyword>
<evidence type="ECO:0000256" key="1">
    <source>
        <dbReference type="ARBA" id="ARBA00022664"/>
    </source>
</evidence>
<dbReference type="EMBL" id="LUEZ02000219">
    <property type="protein sequence ID" value="RDB15085.1"/>
    <property type="molecule type" value="Genomic_DNA"/>
</dbReference>
<dbReference type="SUPFAM" id="SSF57756">
    <property type="entry name" value="Retrovirus zinc finger-like domains"/>
    <property type="match status" value="1"/>
</dbReference>
<dbReference type="AlphaFoldDB" id="A0A369JJ58"/>
<dbReference type="GO" id="GO:0003676">
    <property type="term" value="F:nucleic acid binding"/>
    <property type="evidence" value="ECO:0007669"/>
    <property type="project" value="InterPro"/>
</dbReference>
<sequence>MSSYSFPLASVPKLDGISGTTAKPGSDAGDWEKKAQEGLTIIGLTVAPNQYGHIRNAKNGVEAWKALKDVYEKNSRAMRISLKRQFFGYVHDENGSIQKYISGITALASRLTAIGVKLDDEDITDVLIFNLHESFSSVAASLTAAKGTLTVANVTGALLEEEARCGGPPDEPQSVTTLMARKPRRSITCFRCHRPGHMKHDCYAKTDVDGKEIKDDEKSDQSHSVREINRLLSDISY</sequence>
<evidence type="ECO:0000313" key="5">
    <source>
        <dbReference type="EMBL" id="RDB19434.1"/>
    </source>
</evidence>
<dbReference type="InterPro" id="IPR001878">
    <property type="entry name" value="Znf_CCHC"/>
</dbReference>
<gene>
    <name evidence="4" type="ORF">Hypma_005247</name>
    <name evidence="5" type="ORF">Hypma_013730</name>
</gene>
<dbReference type="PANTHER" id="PTHR47481:SF7">
    <property type="entry name" value="CCHC-TYPE DOMAIN-CONTAINING PROTEIN"/>
    <property type="match status" value="1"/>
</dbReference>
<dbReference type="InParanoid" id="A0A369JJ58"/>
<evidence type="ECO:0000313" key="4">
    <source>
        <dbReference type="EMBL" id="RDB15085.1"/>
    </source>
</evidence>
<feature type="domain" description="CCHC-type" evidence="3">
    <location>
        <begin position="189"/>
        <end position="202"/>
    </location>
</feature>
<evidence type="ECO:0000256" key="2">
    <source>
        <dbReference type="PROSITE-ProRule" id="PRU00047"/>
    </source>
</evidence>
<dbReference type="PANTHER" id="PTHR47481">
    <property type="match status" value="1"/>
</dbReference>
<dbReference type="EMBL" id="LUEZ02000080">
    <property type="protein sequence ID" value="RDB19434.1"/>
    <property type="molecule type" value="Genomic_DNA"/>
</dbReference>
<dbReference type="OrthoDB" id="2797670at2759"/>
<name>A0A369JJ58_HYPMA</name>
<dbReference type="InterPro" id="IPR036875">
    <property type="entry name" value="Znf_CCHC_sf"/>
</dbReference>
<evidence type="ECO:0000313" key="6">
    <source>
        <dbReference type="Proteomes" id="UP000076154"/>
    </source>
</evidence>
<keyword evidence="1" id="KW-0507">mRNA processing</keyword>
<comment type="caution">
    <text evidence="5">The sequence shown here is derived from an EMBL/GenBank/DDBJ whole genome shotgun (WGS) entry which is preliminary data.</text>
</comment>
<dbReference type="Gene3D" id="4.10.60.10">
    <property type="entry name" value="Zinc finger, CCHC-type"/>
    <property type="match status" value="1"/>
</dbReference>
<evidence type="ECO:0000259" key="3">
    <source>
        <dbReference type="PROSITE" id="PS50158"/>
    </source>
</evidence>
<reference evidence="5 6" key="1">
    <citation type="submission" date="2018-04" db="EMBL/GenBank/DDBJ databases">
        <title>Whole genome sequencing of Hypsizygus marmoreus.</title>
        <authorList>
            <person name="Choi I.-G."/>
            <person name="Min B."/>
            <person name="Kim J.-G."/>
            <person name="Kim S."/>
            <person name="Oh Y.-L."/>
            <person name="Kong W.-S."/>
            <person name="Park H."/>
            <person name="Jeong J."/>
            <person name="Song E.-S."/>
        </authorList>
    </citation>
    <scope>NUCLEOTIDE SEQUENCE [LARGE SCALE GENOMIC DNA]</scope>
    <source>
        <strain evidence="5 6">51987-8</strain>
    </source>
</reference>
<keyword evidence="2" id="KW-0479">Metal-binding</keyword>
<dbReference type="PROSITE" id="PS50158">
    <property type="entry name" value="ZF_CCHC"/>
    <property type="match status" value="1"/>
</dbReference>
<dbReference type="GO" id="GO:0006397">
    <property type="term" value="P:mRNA processing"/>
    <property type="evidence" value="ECO:0007669"/>
    <property type="project" value="UniProtKB-KW"/>
</dbReference>